<dbReference type="AlphaFoldDB" id="A0A6N2K5V5"/>
<gene>
    <name evidence="2" type="ORF">SVIM_LOCUS29317</name>
</gene>
<dbReference type="PANTHER" id="PTHR33306">
    <property type="entry name" value="EXPRESSED PROTEIN-RELATED-RELATED"/>
    <property type="match status" value="1"/>
</dbReference>
<keyword evidence="1" id="KW-0472">Membrane</keyword>
<name>A0A6N2K5V5_SALVM</name>
<evidence type="ECO:0000313" key="2">
    <source>
        <dbReference type="EMBL" id="VFU22964.1"/>
    </source>
</evidence>
<dbReference type="PANTHER" id="PTHR33306:SF5">
    <property type="entry name" value="OXIDOREDUCTASE_TRANSITION METAL ION-BINDING PROTEIN"/>
    <property type="match status" value="1"/>
</dbReference>
<dbReference type="EMBL" id="CAADRP010000102">
    <property type="protein sequence ID" value="VFU22964.1"/>
    <property type="molecule type" value="Genomic_DNA"/>
</dbReference>
<accession>A0A6N2K5V5</accession>
<evidence type="ECO:0000256" key="1">
    <source>
        <dbReference type="SAM" id="Phobius"/>
    </source>
</evidence>
<feature type="transmembrane region" description="Helical" evidence="1">
    <location>
        <begin position="20"/>
        <end position="43"/>
    </location>
</feature>
<feature type="transmembrane region" description="Helical" evidence="1">
    <location>
        <begin position="55"/>
        <end position="74"/>
    </location>
</feature>
<sequence length="146" mass="16954">MGKSYSSSSSSPSHSSRPPLPVHLCFFLLILLMFIGLSWYFNYEPVLESMFDQSKLFLLVSPLLLLLLLHLFSYDDYRYGRRLSYYNTPSPEKDSLHRAGETPWGAGFLLVFLLFLISYHSYFRERLSESWTARLPAAESRLINGR</sequence>
<proteinExistence type="predicted"/>
<feature type="transmembrane region" description="Helical" evidence="1">
    <location>
        <begin position="104"/>
        <end position="122"/>
    </location>
</feature>
<protein>
    <submittedName>
        <fullName evidence="2">Uncharacterized protein</fullName>
    </submittedName>
</protein>
<reference evidence="2" key="1">
    <citation type="submission" date="2019-03" db="EMBL/GenBank/DDBJ databases">
        <authorList>
            <person name="Mank J."/>
            <person name="Almeida P."/>
        </authorList>
    </citation>
    <scope>NUCLEOTIDE SEQUENCE</scope>
    <source>
        <strain evidence="2">78183</strain>
    </source>
</reference>
<keyword evidence="1" id="KW-1133">Transmembrane helix</keyword>
<keyword evidence="1" id="KW-0812">Transmembrane</keyword>
<organism evidence="2">
    <name type="scientific">Salix viminalis</name>
    <name type="common">Common osier</name>
    <name type="synonym">Basket willow</name>
    <dbReference type="NCBI Taxonomy" id="40686"/>
    <lineage>
        <taxon>Eukaryota</taxon>
        <taxon>Viridiplantae</taxon>
        <taxon>Streptophyta</taxon>
        <taxon>Embryophyta</taxon>
        <taxon>Tracheophyta</taxon>
        <taxon>Spermatophyta</taxon>
        <taxon>Magnoliopsida</taxon>
        <taxon>eudicotyledons</taxon>
        <taxon>Gunneridae</taxon>
        <taxon>Pentapetalae</taxon>
        <taxon>rosids</taxon>
        <taxon>fabids</taxon>
        <taxon>Malpighiales</taxon>
        <taxon>Salicaceae</taxon>
        <taxon>Saliceae</taxon>
        <taxon>Salix</taxon>
    </lineage>
</organism>